<accession>A0ABT1YPS4</accession>
<evidence type="ECO:0000313" key="1">
    <source>
        <dbReference type="EMBL" id="MCR8635176.1"/>
    </source>
</evidence>
<protein>
    <submittedName>
        <fullName evidence="1">Uncharacterized protein</fullName>
    </submittedName>
</protein>
<sequence>MMTKRKIILILGTLVLILTAVRLVWITLQATPDHPDAVQGVLDLQ</sequence>
<dbReference type="Proteomes" id="UP001300012">
    <property type="component" value="Unassembled WGS sequence"/>
</dbReference>
<reference evidence="1 2" key="1">
    <citation type="submission" date="2022-08" db="EMBL/GenBank/DDBJ databases">
        <title>Paenibacillus endoradicis sp. nov., Paenibacillus radicibacter sp. nov and Paenibacillus pararadicis sp. nov., three cold-adapted plant growth-promoting bacteria isolated from root of Larix gmelinii in Great Khingan.</title>
        <authorList>
            <person name="Xue H."/>
        </authorList>
    </citation>
    <scope>NUCLEOTIDE SEQUENCE [LARGE SCALE GENOMIC DNA]</scope>
    <source>
        <strain evidence="1 2">N5-1-1-5</strain>
    </source>
</reference>
<dbReference type="EMBL" id="JANQBD010000025">
    <property type="protein sequence ID" value="MCR8635176.1"/>
    <property type="molecule type" value="Genomic_DNA"/>
</dbReference>
<gene>
    <name evidence="1" type="ORF">NV381_28650</name>
</gene>
<evidence type="ECO:0000313" key="2">
    <source>
        <dbReference type="Proteomes" id="UP001300012"/>
    </source>
</evidence>
<name>A0ABT1YPS4_9BACL</name>
<comment type="caution">
    <text evidence="1">The sequence shown here is derived from an EMBL/GenBank/DDBJ whole genome shotgun (WGS) entry which is preliminary data.</text>
</comment>
<keyword evidence="2" id="KW-1185">Reference proteome</keyword>
<proteinExistence type="predicted"/>
<dbReference type="RefSeq" id="WP_258216724.1">
    <property type="nucleotide sequence ID" value="NZ_JANQBD010000025.1"/>
</dbReference>
<organism evidence="1 2">
    <name type="scientific">Paenibacillus radicis</name>
    <name type="common">ex Xue et al. 2023</name>
    <dbReference type="NCBI Taxonomy" id="2972489"/>
    <lineage>
        <taxon>Bacteria</taxon>
        <taxon>Bacillati</taxon>
        <taxon>Bacillota</taxon>
        <taxon>Bacilli</taxon>
        <taxon>Bacillales</taxon>
        <taxon>Paenibacillaceae</taxon>
        <taxon>Paenibacillus</taxon>
    </lineage>
</organism>